<dbReference type="AlphaFoldDB" id="A0A941DDV7"/>
<dbReference type="Proteomes" id="UP000680158">
    <property type="component" value="Unassembled WGS sequence"/>
</dbReference>
<organism evidence="1 2">
    <name type="scientific">Undibacterium baiyunense</name>
    <dbReference type="NCBI Taxonomy" id="2828731"/>
    <lineage>
        <taxon>Bacteria</taxon>
        <taxon>Pseudomonadati</taxon>
        <taxon>Pseudomonadota</taxon>
        <taxon>Betaproteobacteria</taxon>
        <taxon>Burkholderiales</taxon>
        <taxon>Oxalobacteraceae</taxon>
        <taxon>Undibacterium</taxon>
    </lineage>
</organism>
<comment type="caution">
    <text evidence="1">The sequence shown here is derived from an EMBL/GenBank/DDBJ whole genome shotgun (WGS) entry which is preliminary data.</text>
</comment>
<accession>A0A941DDV7</accession>
<dbReference type="RefSeq" id="WP_212684213.1">
    <property type="nucleotide sequence ID" value="NZ_JAGSPM010000005.1"/>
</dbReference>
<name>A0A941DDV7_9BURK</name>
<protein>
    <submittedName>
        <fullName evidence="1">Uncharacterized protein</fullName>
    </submittedName>
</protein>
<proteinExistence type="predicted"/>
<evidence type="ECO:0000313" key="2">
    <source>
        <dbReference type="Proteomes" id="UP000680158"/>
    </source>
</evidence>
<reference evidence="1 2" key="1">
    <citation type="submission" date="2021-04" db="EMBL/GenBank/DDBJ databases">
        <title>novel species isolated from subtropical streams in China.</title>
        <authorList>
            <person name="Lu H."/>
        </authorList>
    </citation>
    <scope>NUCLEOTIDE SEQUENCE [LARGE SCALE GENOMIC DNA]</scope>
    <source>
        <strain evidence="1 2">BYS107W</strain>
    </source>
</reference>
<dbReference type="EMBL" id="JAGSPM010000005">
    <property type="protein sequence ID" value="MBR7746919.1"/>
    <property type="molecule type" value="Genomic_DNA"/>
</dbReference>
<gene>
    <name evidence="1" type="ORF">KDM92_10025</name>
</gene>
<evidence type="ECO:0000313" key="1">
    <source>
        <dbReference type="EMBL" id="MBR7746919.1"/>
    </source>
</evidence>
<sequence>MVDLDQVNAQLKPAFTVLKQEMHHLQTSPQVEENLLKAFQQQYPKPSWWRKYLSEPWQWSGVLVMSLLVCLLVLNKPTVFETSPGFAADADTLYEDIPFIAIESGETILQQESMRIVRAEVPHTVLASLGVPVNPQAASDTTRAEMLVGENDEYLAVRFIPSE</sequence>
<keyword evidence="2" id="KW-1185">Reference proteome</keyword>